<proteinExistence type="predicted"/>
<evidence type="ECO:0000256" key="1">
    <source>
        <dbReference type="ARBA" id="ARBA00023015"/>
    </source>
</evidence>
<dbReference type="InterPro" id="IPR036390">
    <property type="entry name" value="WH_DNA-bd_sf"/>
</dbReference>
<keyword evidence="2" id="KW-0238">DNA-binding</keyword>
<gene>
    <name evidence="5" type="ORF">AGA_1850</name>
</gene>
<dbReference type="Pfam" id="PF01047">
    <property type="entry name" value="MarR"/>
    <property type="match status" value="1"/>
</dbReference>
<evidence type="ECO:0000313" key="6">
    <source>
        <dbReference type="Proteomes" id="UP000068250"/>
    </source>
</evidence>
<dbReference type="SUPFAM" id="SSF46785">
    <property type="entry name" value="Winged helix' DNA-binding domain"/>
    <property type="match status" value="1"/>
</dbReference>
<dbReference type="PRINTS" id="PR00598">
    <property type="entry name" value="HTHMARR"/>
</dbReference>
<dbReference type="PATRIC" id="fig|431306.5.peg.1897"/>
<organism evidence="5 6">
    <name type="scientific">Acetobacter ghanensis</name>
    <dbReference type="NCBI Taxonomy" id="431306"/>
    <lineage>
        <taxon>Bacteria</taxon>
        <taxon>Pseudomonadati</taxon>
        <taxon>Pseudomonadota</taxon>
        <taxon>Alphaproteobacteria</taxon>
        <taxon>Acetobacterales</taxon>
        <taxon>Acetobacteraceae</taxon>
        <taxon>Acetobacter</taxon>
    </lineage>
</organism>
<protein>
    <submittedName>
        <fullName evidence="5">MarR family transcriptional regulator</fullName>
    </submittedName>
</protein>
<dbReference type="STRING" id="431306.AGA_1850"/>
<dbReference type="InterPro" id="IPR039422">
    <property type="entry name" value="MarR/SlyA-like"/>
</dbReference>
<feature type="domain" description="HTH marR-type" evidence="4">
    <location>
        <begin position="1"/>
        <end position="154"/>
    </location>
</feature>
<dbReference type="Gene3D" id="1.10.10.10">
    <property type="entry name" value="Winged helix-like DNA-binding domain superfamily/Winged helix DNA-binding domain"/>
    <property type="match status" value="1"/>
</dbReference>
<dbReference type="Proteomes" id="UP000068250">
    <property type="component" value="Chromosome I"/>
</dbReference>
<dbReference type="PANTHER" id="PTHR33164">
    <property type="entry name" value="TRANSCRIPTIONAL REGULATOR, MARR FAMILY"/>
    <property type="match status" value="1"/>
</dbReference>
<dbReference type="GO" id="GO:0006950">
    <property type="term" value="P:response to stress"/>
    <property type="evidence" value="ECO:0007669"/>
    <property type="project" value="TreeGrafter"/>
</dbReference>
<evidence type="ECO:0000313" key="5">
    <source>
        <dbReference type="EMBL" id="CEF56224.1"/>
    </source>
</evidence>
<sequence>MLAQASLFCSRETMGKGKEHFCAVGIHLDVTNRLWIDAMNKSVFQMSVNRPHWLVLRAIVELGDGCTLTEVSNFLYSEISTCSRAIYFLEQNHLITRKATEDDLRVKGLFLTEAGEAIHRGIDNAVEKVREKILQDVSSEQLETFLHVLDKIKNRAEKISKLPSVNHKTITSMFDFNMHKKIKHR</sequence>
<evidence type="ECO:0000259" key="4">
    <source>
        <dbReference type="PROSITE" id="PS50995"/>
    </source>
</evidence>
<dbReference type="SMART" id="SM00347">
    <property type="entry name" value="HTH_MARR"/>
    <property type="match status" value="1"/>
</dbReference>
<dbReference type="InterPro" id="IPR000835">
    <property type="entry name" value="HTH_MarR-typ"/>
</dbReference>
<keyword evidence="1" id="KW-0805">Transcription regulation</keyword>
<dbReference type="GO" id="GO:0003700">
    <property type="term" value="F:DNA-binding transcription factor activity"/>
    <property type="evidence" value="ECO:0007669"/>
    <property type="project" value="InterPro"/>
</dbReference>
<dbReference type="EMBL" id="LN609302">
    <property type="protein sequence ID" value="CEF56224.1"/>
    <property type="molecule type" value="Genomic_DNA"/>
</dbReference>
<evidence type="ECO:0000256" key="3">
    <source>
        <dbReference type="ARBA" id="ARBA00023163"/>
    </source>
</evidence>
<dbReference type="GO" id="GO:0003677">
    <property type="term" value="F:DNA binding"/>
    <property type="evidence" value="ECO:0007669"/>
    <property type="project" value="UniProtKB-KW"/>
</dbReference>
<name>A0A0U5F3Y6_9PROT</name>
<dbReference type="PANTHER" id="PTHR33164:SF64">
    <property type="entry name" value="TRANSCRIPTIONAL REGULATOR SLYA"/>
    <property type="match status" value="1"/>
</dbReference>
<dbReference type="PROSITE" id="PS50995">
    <property type="entry name" value="HTH_MARR_2"/>
    <property type="match status" value="1"/>
</dbReference>
<reference evidence="6" key="1">
    <citation type="submission" date="2014-09" db="EMBL/GenBank/DDBJ databases">
        <authorList>
            <person name="Illeghems K.G."/>
        </authorList>
    </citation>
    <scope>NUCLEOTIDE SEQUENCE [LARGE SCALE GENOMIC DNA]</scope>
    <source>
        <strain evidence="6">LMG 23848T</strain>
    </source>
</reference>
<dbReference type="RefSeq" id="WP_197556473.1">
    <property type="nucleotide sequence ID" value="NZ_JBNZCO010000013.1"/>
</dbReference>
<dbReference type="AlphaFoldDB" id="A0A0U5F3Y6"/>
<dbReference type="InterPro" id="IPR036388">
    <property type="entry name" value="WH-like_DNA-bd_sf"/>
</dbReference>
<accession>A0A0U5F3Y6</accession>
<evidence type="ECO:0000256" key="2">
    <source>
        <dbReference type="ARBA" id="ARBA00023125"/>
    </source>
</evidence>
<keyword evidence="3" id="KW-0804">Transcription</keyword>